<gene>
    <name evidence="1" type="ORF">M231_07907</name>
</gene>
<protein>
    <submittedName>
        <fullName evidence="1">Uncharacterized protein</fullName>
    </submittedName>
</protein>
<accession>A0A4Q1BDG1</accession>
<evidence type="ECO:0000313" key="2">
    <source>
        <dbReference type="Proteomes" id="UP000289152"/>
    </source>
</evidence>
<sequence>MAHKAGLTAPGPAVQVRIMLRQDGKVQEWQASVFDSLFTGKWKESVQANVNEALRLGEQMWKQGKGETETGKKFEQCAPQVALLNQKGHPVALSQEYLPLTLFEFFTVYCKQNRLFLLVKDLEQTGYILVFIILNIDHVLEDKQSDTQHGKAQDRLSRLSMSR</sequence>
<reference evidence="1 2" key="1">
    <citation type="submission" date="2016-06" db="EMBL/GenBank/DDBJ databases">
        <title>Evolution of pathogenesis and genome organization in the Tremellales.</title>
        <authorList>
            <person name="Cuomo C."/>
            <person name="Litvintseva A."/>
            <person name="Heitman J."/>
            <person name="Chen Y."/>
            <person name="Sun S."/>
            <person name="Springer D."/>
            <person name="Dromer F."/>
            <person name="Young S."/>
            <person name="Zeng Q."/>
            <person name="Chapman S."/>
            <person name="Gujja S."/>
            <person name="Saif S."/>
            <person name="Birren B."/>
        </authorList>
    </citation>
    <scope>NUCLEOTIDE SEQUENCE [LARGE SCALE GENOMIC DNA]</scope>
    <source>
        <strain evidence="1 2">ATCC 28783</strain>
    </source>
</reference>
<dbReference type="VEuPathDB" id="FungiDB:TREMEDRAFT_58835"/>
<comment type="caution">
    <text evidence="1">The sequence shown here is derived from an EMBL/GenBank/DDBJ whole genome shotgun (WGS) entry which is preliminary data.</text>
</comment>
<keyword evidence="2" id="KW-1185">Reference proteome</keyword>
<dbReference type="EMBL" id="SDIL01000183">
    <property type="protein sequence ID" value="RXK34845.1"/>
    <property type="molecule type" value="Genomic_DNA"/>
</dbReference>
<dbReference type="AlphaFoldDB" id="A0A4Q1BDG1"/>
<name>A0A4Q1BDG1_TREME</name>
<organism evidence="1 2">
    <name type="scientific">Tremella mesenterica</name>
    <name type="common">Jelly fungus</name>
    <dbReference type="NCBI Taxonomy" id="5217"/>
    <lineage>
        <taxon>Eukaryota</taxon>
        <taxon>Fungi</taxon>
        <taxon>Dikarya</taxon>
        <taxon>Basidiomycota</taxon>
        <taxon>Agaricomycotina</taxon>
        <taxon>Tremellomycetes</taxon>
        <taxon>Tremellales</taxon>
        <taxon>Tremellaceae</taxon>
        <taxon>Tremella</taxon>
    </lineage>
</organism>
<dbReference type="Proteomes" id="UP000289152">
    <property type="component" value="Unassembled WGS sequence"/>
</dbReference>
<dbReference type="InParanoid" id="A0A4Q1BDG1"/>
<proteinExistence type="predicted"/>
<evidence type="ECO:0000313" key="1">
    <source>
        <dbReference type="EMBL" id="RXK34845.1"/>
    </source>
</evidence>
<feature type="non-terminal residue" evidence="1">
    <location>
        <position position="163"/>
    </location>
</feature>